<gene>
    <name evidence="1" type="ORF">ACE1CC_22205</name>
</gene>
<dbReference type="Proteomes" id="UP001576774">
    <property type="component" value="Unassembled WGS sequence"/>
</dbReference>
<organism evidence="1 2">
    <name type="scientific">Floridaenema aerugineum BLCC-F46</name>
    <dbReference type="NCBI Taxonomy" id="3153654"/>
    <lineage>
        <taxon>Bacteria</taxon>
        <taxon>Bacillati</taxon>
        <taxon>Cyanobacteriota</taxon>
        <taxon>Cyanophyceae</taxon>
        <taxon>Oscillatoriophycideae</taxon>
        <taxon>Aerosakkonematales</taxon>
        <taxon>Aerosakkonemataceae</taxon>
        <taxon>Floridanema</taxon>
        <taxon>Floridanema aerugineum</taxon>
    </lineage>
</organism>
<dbReference type="SUPFAM" id="SSF109709">
    <property type="entry name" value="KorB DNA-binding domain-like"/>
    <property type="match status" value="1"/>
</dbReference>
<reference evidence="1 2" key="1">
    <citation type="submission" date="2024-09" db="EMBL/GenBank/DDBJ databases">
        <title>Floridaenema gen nov. (Aerosakkonemataceae, Aerosakkonematales ord. nov., Cyanobacteria) from benthic tropical and subtropical fresh waters, with the description of four new species.</title>
        <authorList>
            <person name="Moretto J.A."/>
            <person name="Berthold D.E."/>
            <person name="Lefler F.W."/>
            <person name="Huang I.-S."/>
            <person name="Laughinghouse H. IV."/>
        </authorList>
    </citation>
    <scope>NUCLEOTIDE SEQUENCE [LARGE SCALE GENOMIC DNA]</scope>
    <source>
        <strain evidence="1 2">BLCC-F46</strain>
    </source>
</reference>
<evidence type="ECO:0000313" key="1">
    <source>
        <dbReference type="EMBL" id="MFB2879578.1"/>
    </source>
</evidence>
<sequence length="474" mass="55122">MSSASKYWLLIRLEATGNSKIEEIVAAKAFFTSTFPEVITNENLVDARIQRQLWENWRTSLIEVSTSNTTTHPAELCLRCFISSVIEQVCIQLEINFGNNYGFTCRDLFPLVLNDVIERSSEKQQSSYTSVAREILQTYNPERGNLSTWTSKLVKQHRELKAFLIEHGIYLVTDWAILNDTNSEQLQRIFQEFHHLSESEIRLAAVLLESYHRIYRRDRRTARKSGIQGQCLPPTTEQLQQISQQLYLKSNLKFKPSEIMSRLQNIAKFLREYRIYIRSGAYKSESLDAPIVSSDNSYTLAEKIPSPDSNNDEDEQNEFLQFYRHEFMNSLDLALKTIINHRLTTLEKQNNSLVNQYTTALHLYHCQGQTMAEIARKIGLQAQYQVTRLLKLKQLRTEVRQLMLKNLLASVLNRALSYTNLNEAKNLEAKIEQMLSQQIEDVMQEAEAESTVTKKRPLPSLFARRICYMLRQTR</sequence>
<dbReference type="RefSeq" id="WP_413272614.1">
    <property type="nucleotide sequence ID" value="NZ_JBHFNQ010000170.1"/>
</dbReference>
<comment type="caution">
    <text evidence="1">The sequence shown here is derived from an EMBL/GenBank/DDBJ whole genome shotgun (WGS) entry which is preliminary data.</text>
</comment>
<name>A0ABV4X9V9_9CYAN</name>
<keyword evidence="2" id="KW-1185">Reference proteome</keyword>
<dbReference type="EMBL" id="JBHFNQ010000170">
    <property type="protein sequence ID" value="MFB2879578.1"/>
    <property type="molecule type" value="Genomic_DNA"/>
</dbReference>
<protein>
    <submittedName>
        <fullName evidence="1">Uncharacterized protein</fullName>
    </submittedName>
</protein>
<evidence type="ECO:0000313" key="2">
    <source>
        <dbReference type="Proteomes" id="UP001576774"/>
    </source>
</evidence>
<proteinExistence type="predicted"/>
<accession>A0ABV4X9V9</accession>